<keyword evidence="1" id="KW-0805">Transcription regulation</keyword>
<dbReference type="EMBL" id="JACLAU010000059">
    <property type="protein sequence ID" value="MBC2653583.1"/>
    <property type="molecule type" value="Genomic_DNA"/>
</dbReference>
<feature type="region of interest" description="Disordered" evidence="4">
    <location>
        <begin position="203"/>
        <end position="225"/>
    </location>
</feature>
<dbReference type="GO" id="GO:0003677">
    <property type="term" value="F:DNA binding"/>
    <property type="evidence" value="ECO:0007669"/>
    <property type="project" value="UniProtKB-KW"/>
</dbReference>
<keyword evidence="3" id="KW-0804">Transcription</keyword>
<dbReference type="Gene3D" id="1.20.120.530">
    <property type="entry name" value="GntR ligand-binding domain-like"/>
    <property type="match status" value="1"/>
</dbReference>
<proteinExistence type="predicted"/>
<dbReference type="SMART" id="SM00895">
    <property type="entry name" value="FCD"/>
    <property type="match status" value="1"/>
</dbReference>
<evidence type="ECO:0000256" key="4">
    <source>
        <dbReference type="SAM" id="MobiDB-lite"/>
    </source>
</evidence>
<dbReference type="RefSeq" id="WP_185684957.1">
    <property type="nucleotide sequence ID" value="NZ_JACLAU010000059.1"/>
</dbReference>
<evidence type="ECO:0000259" key="5">
    <source>
        <dbReference type="PROSITE" id="PS50949"/>
    </source>
</evidence>
<dbReference type="InterPro" id="IPR036390">
    <property type="entry name" value="WH_DNA-bd_sf"/>
</dbReference>
<dbReference type="PROSITE" id="PS50949">
    <property type="entry name" value="HTH_GNTR"/>
    <property type="match status" value="1"/>
</dbReference>
<feature type="domain" description="HTH gntR-type" evidence="5">
    <location>
        <begin position="4"/>
        <end position="72"/>
    </location>
</feature>
<dbReference type="GO" id="GO:0003700">
    <property type="term" value="F:DNA-binding transcription factor activity"/>
    <property type="evidence" value="ECO:0007669"/>
    <property type="project" value="InterPro"/>
</dbReference>
<dbReference type="InterPro" id="IPR000524">
    <property type="entry name" value="Tscrpt_reg_HTH_GntR"/>
</dbReference>
<dbReference type="InterPro" id="IPR008920">
    <property type="entry name" value="TF_FadR/GntR_C"/>
</dbReference>
<dbReference type="SUPFAM" id="SSF48008">
    <property type="entry name" value="GntR ligand-binding domain-like"/>
    <property type="match status" value="1"/>
</dbReference>
<evidence type="ECO:0000313" key="6">
    <source>
        <dbReference type="EMBL" id="MBC2653583.1"/>
    </source>
</evidence>
<dbReference type="SUPFAM" id="SSF46785">
    <property type="entry name" value="Winged helix' DNA-binding domain"/>
    <property type="match status" value="1"/>
</dbReference>
<dbReference type="SMART" id="SM00345">
    <property type="entry name" value="HTH_GNTR"/>
    <property type="match status" value="1"/>
</dbReference>
<name>A0A7X1KDS7_9SPHN</name>
<dbReference type="InterPro" id="IPR036388">
    <property type="entry name" value="WH-like_DNA-bd_sf"/>
</dbReference>
<evidence type="ECO:0000313" key="7">
    <source>
        <dbReference type="Proteomes" id="UP000520156"/>
    </source>
</evidence>
<organism evidence="6 7">
    <name type="scientific">Novosphingobium aerophilum</name>
    <dbReference type="NCBI Taxonomy" id="2839843"/>
    <lineage>
        <taxon>Bacteria</taxon>
        <taxon>Pseudomonadati</taxon>
        <taxon>Pseudomonadota</taxon>
        <taxon>Alphaproteobacteria</taxon>
        <taxon>Sphingomonadales</taxon>
        <taxon>Sphingomonadaceae</taxon>
        <taxon>Novosphingobium</taxon>
    </lineage>
</organism>
<keyword evidence="2" id="KW-0238">DNA-binding</keyword>
<feature type="compositionally biased region" description="Polar residues" evidence="4">
    <location>
        <begin position="215"/>
        <end position="225"/>
    </location>
</feature>
<comment type="caution">
    <text evidence="6">The sequence shown here is derived from an EMBL/GenBank/DDBJ whole genome shotgun (WGS) entry which is preliminary data.</text>
</comment>
<evidence type="ECO:0000256" key="3">
    <source>
        <dbReference type="ARBA" id="ARBA00023163"/>
    </source>
</evidence>
<protein>
    <submittedName>
        <fullName evidence="6">FadR family transcriptional regulator</fullName>
    </submittedName>
</protein>
<dbReference type="Pfam" id="PF00392">
    <property type="entry name" value="GntR"/>
    <property type="match status" value="1"/>
</dbReference>
<evidence type="ECO:0000256" key="2">
    <source>
        <dbReference type="ARBA" id="ARBA00023125"/>
    </source>
</evidence>
<dbReference type="PANTHER" id="PTHR43537">
    <property type="entry name" value="TRANSCRIPTIONAL REGULATOR, GNTR FAMILY"/>
    <property type="match status" value="1"/>
</dbReference>
<dbReference type="CDD" id="cd07377">
    <property type="entry name" value="WHTH_GntR"/>
    <property type="match status" value="1"/>
</dbReference>
<evidence type="ECO:0000256" key="1">
    <source>
        <dbReference type="ARBA" id="ARBA00023015"/>
    </source>
</evidence>
<dbReference type="PRINTS" id="PR00035">
    <property type="entry name" value="HTHGNTR"/>
</dbReference>
<sequence length="225" mass="24487">MNPGRKYHQVSWRLIRDIAVEQWAVGVRLPTEKALALRYGVSRGTIGETLTALEVMGLVELSRQRGARLVRVPHPAQMIHPRPSQSEITEARVLFEGEAAALAAVHGTRCEIEAIHELALANHPDEHRSDRAFHIAIAQATHNGAVLATIERLWDAVPISAPQPIRSRPGHDHLSIALLLLERNASGARNAMRNHVAATSGAGCQVPDAPPNHPSACNRQANVPK</sequence>
<dbReference type="Pfam" id="PF07729">
    <property type="entry name" value="FCD"/>
    <property type="match status" value="1"/>
</dbReference>
<dbReference type="AlphaFoldDB" id="A0A7X1KDS7"/>
<dbReference type="InterPro" id="IPR011711">
    <property type="entry name" value="GntR_C"/>
</dbReference>
<reference evidence="6 7" key="1">
    <citation type="submission" date="2020-08" db="EMBL/GenBank/DDBJ databases">
        <title>The genome sequence of Novosphingobium flavum 4Y4.</title>
        <authorList>
            <person name="Liu Y."/>
        </authorList>
    </citation>
    <scope>NUCLEOTIDE SEQUENCE [LARGE SCALE GENOMIC DNA]</scope>
    <source>
        <strain evidence="6 7">4Y4</strain>
    </source>
</reference>
<keyword evidence="7" id="KW-1185">Reference proteome</keyword>
<accession>A0A7X1KDS7</accession>
<dbReference type="Gene3D" id="1.10.10.10">
    <property type="entry name" value="Winged helix-like DNA-binding domain superfamily/Winged helix DNA-binding domain"/>
    <property type="match status" value="1"/>
</dbReference>
<dbReference type="Proteomes" id="UP000520156">
    <property type="component" value="Unassembled WGS sequence"/>
</dbReference>
<gene>
    <name evidence="6" type="ORF">H7F49_18030</name>
</gene>
<dbReference type="PANTHER" id="PTHR43537:SF5">
    <property type="entry name" value="UXU OPERON TRANSCRIPTIONAL REGULATOR"/>
    <property type="match status" value="1"/>
</dbReference>